<dbReference type="AlphaFoldDB" id="A0A387HGC1"/>
<name>A0A387HGC1_9ACTN</name>
<accession>A0A387HGC1</accession>
<gene>
    <name evidence="1" type="ORF">DWB77_02079</name>
</gene>
<organism evidence="1 2">
    <name type="scientific">Streptomyces hundungensis</name>
    <dbReference type="NCBI Taxonomy" id="1077946"/>
    <lineage>
        <taxon>Bacteria</taxon>
        <taxon>Bacillati</taxon>
        <taxon>Actinomycetota</taxon>
        <taxon>Actinomycetes</taxon>
        <taxon>Kitasatosporales</taxon>
        <taxon>Streptomycetaceae</taxon>
        <taxon>Streptomyces</taxon>
    </lineage>
</organism>
<evidence type="ECO:0000313" key="2">
    <source>
        <dbReference type="Proteomes" id="UP000271554"/>
    </source>
</evidence>
<reference evidence="1 2" key="1">
    <citation type="submission" date="2018-10" db="EMBL/GenBank/DDBJ databases">
        <title>Relationship between Morphology and Antimicrobial Activity in Streptomyces.</title>
        <authorList>
            <person name="Kang H.J."/>
            <person name="Kim S.B."/>
        </authorList>
    </citation>
    <scope>NUCLEOTIDE SEQUENCE [LARGE SCALE GENOMIC DNA]</scope>
    <source>
        <strain evidence="1 2">BH38</strain>
    </source>
</reference>
<sequence length="219" mass="24514">MTLASAKPRFEQNRLTVPYISAWEPEVVAMPQLTARADLYGRRLAFVDEGPLDRDQHGTLWRPQGLARGQGKAIFEAVHSLRQRRCMFDLLCQVCGGSTLEEDFDRQLYVMNSANGVPIQEGERTMAPPICTGCAPEAVTSCPRLYNRFVAAYVERSYPWGVYGVLYDPFTLLPASNQPVEVPYGDVRLRWMVAHRKVSTLHRVTPADLATLTAAVNSL</sequence>
<dbReference type="KEGG" id="shun:DWB77_02079"/>
<proteinExistence type="predicted"/>
<protein>
    <submittedName>
        <fullName evidence="1">Uncharacterized protein</fullName>
    </submittedName>
</protein>
<dbReference type="Proteomes" id="UP000271554">
    <property type="component" value="Chromosome"/>
</dbReference>
<evidence type="ECO:0000313" key="1">
    <source>
        <dbReference type="EMBL" id="AYG79960.1"/>
    </source>
</evidence>
<keyword evidence="2" id="KW-1185">Reference proteome</keyword>
<dbReference type="EMBL" id="CP032698">
    <property type="protein sequence ID" value="AYG79960.1"/>
    <property type="molecule type" value="Genomic_DNA"/>
</dbReference>